<comment type="catalytic activity">
    <reaction evidence="1">
        <text>ATP + protein L-histidine = ADP + protein N-phospho-L-histidine.</text>
        <dbReference type="EC" id="2.7.13.3"/>
    </reaction>
</comment>
<dbReference type="PROSITE" id="PS50110">
    <property type="entry name" value="RESPONSE_REGULATORY"/>
    <property type="match status" value="1"/>
</dbReference>
<dbReference type="SMART" id="SM00448">
    <property type="entry name" value="REC"/>
    <property type="match status" value="1"/>
</dbReference>
<keyword evidence="12" id="KW-0175">Coiled coil</keyword>
<dbReference type="SMART" id="SM00388">
    <property type="entry name" value="HisKA"/>
    <property type="match status" value="1"/>
</dbReference>
<dbReference type="Pfam" id="PF11845">
    <property type="entry name" value="Tll0287-like"/>
    <property type="match status" value="1"/>
</dbReference>
<dbReference type="GO" id="GO:0000155">
    <property type="term" value="F:phosphorelay sensor kinase activity"/>
    <property type="evidence" value="ECO:0007669"/>
    <property type="project" value="InterPro"/>
</dbReference>
<name>A0A1T4ML53_9BACT</name>
<feature type="modified residue" description="4-aspartylphosphate" evidence="11">
    <location>
        <position position="600"/>
    </location>
</feature>
<evidence type="ECO:0000256" key="8">
    <source>
        <dbReference type="ARBA" id="ARBA00023012"/>
    </source>
</evidence>
<dbReference type="InterPro" id="IPR021796">
    <property type="entry name" value="Tll0287-like_dom"/>
</dbReference>
<keyword evidence="13" id="KW-0812">Transmembrane</keyword>
<dbReference type="InterPro" id="IPR036890">
    <property type="entry name" value="HATPase_C_sf"/>
</dbReference>
<feature type="transmembrane region" description="Helical" evidence="13">
    <location>
        <begin position="7"/>
        <end position="29"/>
    </location>
</feature>
<dbReference type="GO" id="GO:0005524">
    <property type="term" value="F:ATP binding"/>
    <property type="evidence" value="ECO:0007669"/>
    <property type="project" value="UniProtKB-KW"/>
</dbReference>
<evidence type="ECO:0000313" key="17">
    <source>
        <dbReference type="Proteomes" id="UP000190102"/>
    </source>
</evidence>
<dbReference type="PANTHER" id="PTHR45339">
    <property type="entry name" value="HYBRID SIGNAL TRANSDUCTION HISTIDINE KINASE J"/>
    <property type="match status" value="1"/>
</dbReference>
<dbReference type="SUPFAM" id="SSF47384">
    <property type="entry name" value="Homodimeric domain of signal transducing histidine kinase"/>
    <property type="match status" value="1"/>
</dbReference>
<dbReference type="SMART" id="SM00387">
    <property type="entry name" value="HATPase_c"/>
    <property type="match status" value="1"/>
</dbReference>
<evidence type="ECO:0000256" key="13">
    <source>
        <dbReference type="SAM" id="Phobius"/>
    </source>
</evidence>
<dbReference type="Gene3D" id="1.10.287.130">
    <property type="match status" value="1"/>
</dbReference>
<dbReference type="Pfam" id="PF02518">
    <property type="entry name" value="HATPase_c"/>
    <property type="match status" value="1"/>
</dbReference>
<keyword evidence="8" id="KW-0902">Two-component regulatory system</keyword>
<dbReference type="SUPFAM" id="SSF52172">
    <property type="entry name" value="CheY-like"/>
    <property type="match status" value="1"/>
</dbReference>
<keyword evidence="7" id="KW-0067">ATP-binding</keyword>
<keyword evidence="6 16" id="KW-0418">Kinase</keyword>
<dbReference type="Pfam" id="PF00072">
    <property type="entry name" value="Response_reg"/>
    <property type="match status" value="1"/>
</dbReference>
<protein>
    <recommendedName>
        <fullName evidence="10">Sensory/regulatory protein RpfC</fullName>
        <ecNumber evidence="2">2.7.13.3</ecNumber>
    </recommendedName>
</protein>
<evidence type="ECO:0000256" key="9">
    <source>
        <dbReference type="ARBA" id="ARBA00064003"/>
    </source>
</evidence>
<dbReference type="FunFam" id="1.10.287.130:FF:000002">
    <property type="entry name" value="Two-component osmosensing histidine kinase"/>
    <property type="match status" value="1"/>
</dbReference>
<dbReference type="InterPro" id="IPR011006">
    <property type="entry name" value="CheY-like_superfamily"/>
</dbReference>
<dbReference type="PROSITE" id="PS50109">
    <property type="entry name" value="HIS_KIN"/>
    <property type="match status" value="1"/>
</dbReference>
<dbReference type="Proteomes" id="UP000190102">
    <property type="component" value="Unassembled WGS sequence"/>
</dbReference>
<dbReference type="EC" id="2.7.13.3" evidence="2"/>
<dbReference type="InterPro" id="IPR003594">
    <property type="entry name" value="HATPase_dom"/>
</dbReference>
<dbReference type="Pfam" id="PF00512">
    <property type="entry name" value="HisKA"/>
    <property type="match status" value="1"/>
</dbReference>
<accession>A0A1T4ML53</accession>
<evidence type="ECO:0000256" key="4">
    <source>
        <dbReference type="ARBA" id="ARBA00022679"/>
    </source>
</evidence>
<dbReference type="InterPro" id="IPR001789">
    <property type="entry name" value="Sig_transdc_resp-reg_receiver"/>
</dbReference>
<keyword evidence="3 11" id="KW-0597">Phosphoprotein</keyword>
<comment type="subunit">
    <text evidence="9">At low DSF concentrations, interacts with RpfF.</text>
</comment>
<dbReference type="Gene3D" id="3.30.565.10">
    <property type="entry name" value="Histidine kinase-like ATPase, C-terminal domain"/>
    <property type="match status" value="1"/>
</dbReference>
<keyword evidence="13" id="KW-1133">Transmembrane helix</keyword>
<keyword evidence="4" id="KW-0808">Transferase</keyword>
<dbReference type="InterPro" id="IPR003661">
    <property type="entry name" value="HisK_dim/P_dom"/>
</dbReference>
<proteinExistence type="predicted"/>
<feature type="coiled-coil region" evidence="12">
    <location>
        <begin position="272"/>
        <end position="299"/>
    </location>
</feature>
<evidence type="ECO:0000256" key="2">
    <source>
        <dbReference type="ARBA" id="ARBA00012438"/>
    </source>
</evidence>
<evidence type="ECO:0000259" key="15">
    <source>
        <dbReference type="PROSITE" id="PS50110"/>
    </source>
</evidence>
<dbReference type="CDD" id="cd16922">
    <property type="entry name" value="HATPase_EvgS-ArcB-TorS-like"/>
    <property type="match status" value="1"/>
</dbReference>
<dbReference type="OrthoDB" id="5391541at2"/>
<evidence type="ECO:0000256" key="5">
    <source>
        <dbReference type="ARBA" id="ARBA00022741"/>
    </source>
</evidence>
<dbReference type="FunFam" id="3.30.565.10:FF:000010">
    <property type="entry name" value="Sensor histidine kinase RcsC"/>
    <property type="match status" value="1"/>
</dbReference>
<keyword evidence="17" id="KW-1185">Reference proteome</keyword>
<evidence type="ECO:0000256" key="10">
    <source>
        <dbReference type="ARBA" id="ARBA00068150"/>
    </source>
</evidence>
<evidence type="ECO:0000256" key="7">
    <source>
        <dbReference type="ARBA" id="ARBA00022840"/>
    </source>
</evidence>
<dbReference type="InterPro" id="IPR004358">
    <property type="entry name" value="Sig_transdc_His_kin-like_C"/>
</dbReference>
<dbReference type="STRING" id="115783.SAMN02745119_01345"/>
<dbReference type="InterPro" id="IPR005467">
    <property type="entry name" value="His_kinase_dom"/>
</dbReference>
<dbReference type="CDD" id="cd00082">
    <property type="entry name" value="HisKA"/>
    <property type="match status" value="1"/>
</dbReference>
<evidence type="ECO:0000256" key="3">
    <source>
        <dbReference type="ARBA" id="ARBA00022553"/>
    </source>
</evidence>
<feature type="domain" description="Response regulatory" evidence="15">
    <location>
        <begin position="551"/>
        <end position="667"/>
    </location>
</feature>
<reference evidence="17" key="1">
    <citation type="submission" date="2017-02" db="EMBL/GenBank/DDBJ databases">
        <authorList>
            <person name="Varghese N."/>
            <person name="Submissions S."/>
        </authorList>
    </citation>
    <scope>NUCLEOTIDE SEQUENCE [LARGE SCALE GENOMIC DNA]</scope>
    <source>
        <strain evidence="17">ATCC BAA-34</strain>
    </source>
</reference>
<dbReference type="EMBL" id="FUWR01000005">
    <property type="protein sequence ID" value="SJZ67478.1"/>
    <property type="molecule type" value="Genomic_DNA"/>
</dbReference>
<dbReference type="CDD" id="cd17546">
    <property type="entry name" value="REC_hyHK_CKI1_RcsC-like"/>
    <property type="match status" value="1"/>
</dbReference>
<keyword evidence="13" id="KW-0472">Membrane</keyword>
<gene>
    <name evidence="16" type="ORF">SAMN02745119_01345</name>
</gene>
<keyword evidence="5" id="KW-0547">Nucleotide-binding</keyword>
<dbReference type="AlphaFoldDB" id="A0A1T4ML53"/>
<organism evidence="16 17">
    <name type="scientific">Trichlorobacter thiogenes</name>
    <dbReference type="NCBI Taxonomy" id="115783"/>
    <lineage>
        <taxon>Bacteria</taxon>
        <taxon>Pseudomonadati</taxon>
        <taxon>Thermodesulfobacteriota</taxon>
        <taxon>Desulfuromonadia</taxon>
        <taxon>Geobacterales</taxon>
        <taxon>Geobacteraceae</taxon>
        <taxon>Trichlorobacter</taxon>
    </lineage>
</organism>
<evidence type="ECO:0000256" key="1">
    <source>
        <dbReference type="ARBA" id="ARBA00000085"/>
    </source>
</evidence>
<feature type="domain" description="Histidine kinase" evidence="14">
    <location>
        <begin position="306"/>
        <end position="527"/>
    </location>
</feature>
<dbReference type="RefSeq" id="WP_078789654.1">
    <property type="nucleotide sequence ID" value="NZ_FUWR01000005.1"/>
</dbReference>
<dbReference type="InterPro" id="IPR036097">
    <property type="entry name" value="HisK_dim/P_sf"/>
</dbReference>
<evidence type="ECO:0000256" key="11">
    <source>
        <dbReference type="PROSITE-ProRule" id="PRU00169"/>
    </source>
</evidence>
<evidence type="ECO:0000259" key="14">
    <source>
        <dbReference type="PROSITE" id="PS50109"/>
    </source>
</evidence>
<dbReference type="PRINTS" id="PR00344">
    <property type="entry name" value="BCTRLSENSOR"/>
</dbReference>
<evidence type="ECO:0000256" key="6">
    <source>
        <dbReference type="ARBA" id="ARBA00022777"/>
    </source>
</evidence>
<evidence type="ECO:0000256" key="12">
    <source>
        <dbReference type="SAM" id="Coils"/>
    </source>
</evidence>
<dbReference type="Gene3D" id="3.40.50.2300">
    <property type="match status" value="1"/>
</dbReference>
<dbReference type="SUPFAM" id="SSF55874">
    <property type="entry name" value="ATPase domain of HSP90 chaperone/DNA topoisomerase II/histidine kinase"/>
    <property type="match status" value="1"/>
</dbReference>
<evidence type="ECO:0000313" key="16">
    <source>
        <dbReference type="EMBL" id="SJZ67478.1"/>
    </source>
</evidence>
<dbReference type="PANTHER" id="PTHR45339:SF1">
    <property type="entry name" value="HYBRID SIGNAL TRANSDUCTION HISTIDINE KINASE J"/>
    <property type="match status" value="1"/>
</dbReference>
<feature type="transmembrane region" description="Helical" evidence="13">
    <location>
        <begin position="216"/>
        <end position="236"/>
    </location>
</feature>
<sequence length="668" mass="74620">MITRKRFTLGFVITVLFVLAVTAGVYYVVQKRILDRAEQSVENLILSQRGLHHYIQRVMHPTFFEGIEHGDVSRTYYTPKIFSSTYIVRTMHGFYNEELVKHGQHEIYYKLAAKNPRNPVNKANQHELALLERFNKDRALKSHREILTIDGQKYLYYAIPFLENTQACLRCHGKREDAPSGLLALYPGEGGFNEKVGDIRAIESIREPLSGEYETIFIILAAVGSAALALLVLFWFNKRLRSEVETKTDSLQRELLARTAAENELRIQATLLEDEIAERQKTQEALHNAKEMAEAANKAKSLFLANMSHELRTPLNGVVGMAQLLAMTEVNQEQKEYLETLQCSADNLLALISDILDITKIEAEQFQIYHAEYSLRSCLDEIIMMQQAAIDQKGLMLEQDIPDTVPDTIVGDRLRVMQVLSNLLSNAVKFTEQGGIKLSVTVKEQHGSILLLDMAITDTGIGIVPEKIGYIFSAFTQADETFTRRFGGAGLGLALSRKLAELMGGSITVESTLGKGSTFHLQLLCTVPSRPNGKLYDVSEAYAESSTRSLSVLIAEDNPANSAYAQKLLKALGHQVVLATDGKQALEAWEHGAFDLILMDVQMPVMNGDEVVRLIRQQEVDKRIPIIAVTAHALVGDHERLLEAGCDGYVAKPFKIEKLAAEIKRVMA</sequence>